<dbReference type="InterPro" id="IPR006037">
    <property type="entry name" value="RCK_C"/>
</dbReference>
<dbReference type="NCBIfam" id="NF003716">
    <property type="entry name" value="PRK05326.1-3"/>
    <property type="match status" value="1"/>
</dbReference>
<proteinExistence type="predicted"/>
<feature type="transmembrane region" description="Helical" evidence="9">
    <location>
        <begin position="30"/>
        <end position="47"/>
    </location>
</feature>
<evidence type="ECO:0000256" key="9">
    <source>
        <dbReference type="SAM" id="Phobius"/>
    </source>
</evidence>
<keyword evidence="5 9" id="KW-0812">Transmembrane</keyword>
<dbReference type="InterPro" id="IPR038770">
    <property type="entry name" value="Na+/solute_symporter_sf"/>
</dbReference>
<evidence type="ECO:0000256" key="6">
    <source>
        <dbReference type="ARBA" id="ARBA00022989"/>
    </source>
</evidence>
<dbReference type="Pfam" id="PF00999">
    <property type="entry name" value="Na_H_Exchanger"/>
    <property type="match status" value="1"/>
</dbReference>
<evidence type="ECO:0000256" key="3">
    <source>
        <dbReference type="ARBA" id="ARBA00022449"/>
    </source>
</evidence>
<feature type="transmembrane region" description="Helical" evidence="9">
    <location>
        <begin position="278"/>
        <end position="298"/>
    </location>
</feature>
<evidence type="ECO:0000256" key="8">
    <source>
        <dbReference type="ARBA" id="ARBA00023136"/>
    </source>
</evidence>
<comment type="caution">
    <text evidence="11">The sequence shown here is derived from an EMBL/GenBank/DDBJ whole genome shotgun (WGS) entry which is preliminary data.</text>
</comment>
<keyword evidence="2" id="KW-0813">Transport</keyword>
<keyword evidence="6 9" id="KW-1133">Transmembrane helix</keyword>
<evidence type="ECO:0000256" key="2">
    <source>
        <dbReference type="ARBA" id="ARBA00022448"/>
    </source>
</evidence>
<dbReference type="EMBL" id="BMOD01000001">
    <property type="protein sequence ID" value="GGJ18091.1"/>
    <property type="molecule type" value="Genomic_DNA"/>
</dbReference>
<comment type="subcellular location">
    <subcellularLocation>
        <location evidence="1">Cell membrane</location>
        <topology evidence="1">Multi-pass membrane protein</topology>
    </subcellularLocation>
</comment>
<sequence length="490" mass="52795">MIHVSPELSILVAALLLILSIVTSKLSGRLGVPGLLLFLIIGMVAGSEGPGGIAFANYTITQFVGIIALVFILYTGGMETHWKSTKPILRRGIVLSTFGVLITTGVAGYAAMVLFHLPLMQALLMGAVVASTDASAVFSVLKERALDLKGSIKPLLEFESGSNDPMAVFLTIGLIELIKHPDHPWYSIIPEFIQEMSIGAIFGLVLGRFAVMLFNRSNLMFDGLYSVLSLGLALLVYGITTVAGGSGFLAVYLAAIVIGNSEFIHRKSIIHFHDGISWLMSIGMFLILGLLVFPSQLLAVAQPAMLLALVLMFLARPLSVYLSTLFSKMPFAEKTMVAWVGLRGAVPITLATFPLLAGVEHSQTIFNAAFFIVLSSILIQGTSLPLVARWLNVGSKSSKEKPMPLDYTPTGRNKNDLQEITIPEHSPLNGVRIVDAHLPEEALLVLILRSGEYVIPRGSTELHTGDTLQILGSRAAIELVKTMLQPIPKS</sequence>
<dbReference type="PROSITE" id="PS51202">
    <property type="entry name" value="RCK_C"/>
    <property type="match status" value="1"/>
</dbReference>
<keyword evidence="4" id="KW-1003">Cell membrane</keyword>
<evidence type="ECO:0000256" key="4">
    <source>
        <dbReference type="ARBA" id="ARBA00022475"/>
    </source>
</evidence>
<feature type="transmembrane region" description="Helical" evidence="9">
    <location>
        <begin position="234"/>
        <end position="258"/>
    </location>
</feature>
<keyword evidence="12" id="KW-1185">Reference proteome</keyword>
<feature type="transmembrane region" description="Helical" evidence="9">
    <location>
        <begin position="196"/>
        <end position="214"/>
    </location>
</feature>
<dbReference type="InterPro" id="IPR036721">
    <property type="entry name" value="RCK_C_sf"/>
</dbReference>
<dbReference type="PANTHER" id="PTHR32507">
    <property type="entry name" value="NA(+)/H(+) ANTIPORTER 1"/>
    <property type="match status" value="1"/>
</dbReference>
<evidence type="ECO:0000256" key="7">
    <source>
        <dbReference type="ARBA" id="ARBA00023065"/>
    </source>
</evidence>
<evidence type="ECO:0000256" key="1">
    <source>
        <dbReference type="ARBA" id="ARBA00004651"/>
    </source>
</evidence>
<feature type="transmembrane region" description="Helical" evidence="9">
    <location>
        <begin position="368"/>
        <end position="391"/>
    </location>
</feature>
<protein>
    <submittedName>
        <fullName evidence="11">K+/H+ antiporter</fullName>
    </submittedName>
</protein>
<keyword evidence="3" id="KW-0050">Antiport</keyword>
<dbReference type="Gene3D" id="3.30.70.1450">
    <property type="entry name" value="Regulator of K+ conductance, C-terminal domain"/>
    <property type="match status" value="1"/>
</dbReference>
<feature type="transmembrane region" description="Helical" evidence="9">
    <location>
        <begin position="336"/>
        <end position="356"/>
    </location>
</feature>
<evidence type="ECO:0000313" key="11">
    <source>
        <dbReference type="EMBL" id="GGJ18091.1"/>
    </source>
</evidence>
<gene>
    <name evidence="11" type="ORF">GCM10008938_00280</name>
</gene>
<feature type="domain" description="RCK C-terminal" evidence="10">
    <location>
        <begin position="405"/>
        <end position="486"/>
    </location>
</feature>
<dbReference type="Gene3D" id="1.20.1530.20">
    <property type="match status" value="1"/>
</dbReference>
<dbReference type="PANTHER" id="PTHR32507:SF7">
    <property type="entry name" value="K(+)_H(+) ANTIPORTER NHAP2"/>
    <property type="match status" value="1"/>
</dbReference>
<feature type="transmembrane region" description="Helical" evidence="9">
    <location>
        <begin position="304"/>
        <end position="324"/>
    </location>
</feature>
<dbReference type="NCBIfam" id="NF003715">
    <property type="entry name" value="PRK05326.1-2"/>
    <property type="match status" value="1"/>
</dbReference>
<feature type="transmembrane region" description="Helical" evidence="9">
    <location>
        <begin position="6"/>
        <end position="23"/>
    </location>
</feature>
<name>A0ABQ2CTB4_9DEIO</name>
<dbReference type="RefSeq" id="WP_188998002.1">
    <property type="nucleotide sequence ID" value="NZ_BMOD01000001.1"/>
</dbReference>
<feature type="transmembrane region" description="Helical" evidence="9">
    <location>
        <begin position="123"/>
        <end position="141"/>
    </location>
</feature>
<dbReference type="SUPFAM" id="SSF116726">
    <property type="entry name" value="TrkA C-terminal domain-like"/>
    <property type="match status" value="1"/>
</dbReference>
<accession>A0ABQ2CTB4</accession>
<keyword evidence="7" id="KW-0406">Ion transport</keyword>
<evidence type="ECO:0000256" key="5">
    <source>
        <dbReference type="ARBA" id="ARBA00022692"/>
    </source>
</evidence>
<evidence type="ECO:0000313" key="12">
    <source>
        <dbReference type="Proteomes" id="UP000632222"/>
    </source>
</evidence>
<keyword evidence="8 9" id="KW-0472">Membrane</keyword>
<evidence type="ECO:0000259" key="10">
    <source>
        <dbReference type="PROSITE" id="PS51202"/>
    </source>
</evidence>
<dbReference type="Proteomes" id="UP000632222">
    <property type="component" value="Unassembled WGS sequence"/>
</dbReference>
<organism evidence="11 12">
    <name type="scientific">Deinococcus roseus</name>
    <dbReference type="NCBI Taxonomy" id="392414"/>
    <lineage>
        <taxon>Bacteria</taxon>
        <taxon>Thermotogati</taxon>
        <taxon>Deinococcota</taxon>
        <taxon>Deinococci</taxon>
        <taxon>Deinococcales</taxon>
        <taxon>Deinococcaceae</taxon>
        <taxon>Deinococcus</taxon>
    </lineage>
</organism>
<dbReference type="InterPro" id="IPR006153">
    <property type="entry name" value="Cation/H_exchanger_TM"/>
</dbReference>
<feature type="transmembrane region" description="Helical" evidence="9">
    <location>
        <begin position="94"/>
        <end position="117"/>
    </location>
</feature>
<reference evidence="12" key="1">
    <citation type="journal article" date="2019" name="Int. J. Syst. Evol. Microbiol.">
        <title>The Global Catalogue of Microorganisms (GCM) 10K type strain sequencing project: providing services to taxonomists for standard genome sequencing and annotation.</title>
        <authorList>
            <consortium name="The Broad Institute Genomics Platform"/>
            <consortium name="The Broad Institute Genome Sequencing Center for Infectious Disease"/>
            <person name="Wu L."/>
            <person name="Ma J."/>
        </authorList>
    </citation>
    <scope>NUCLEOTIDE SEQUENCE [LARGE SCALE GENOMIC DNA]</scope>
    <source>
        <strain evidence="12">JCM 14370</strain>
    </source>
</reference>
<feature type="transmembrane region" description="Helical" evidence="9">
    <location>
        <begin position="53"/>
        <end position="74"/>
    </location>
</feature>
<dbReference type="Pfam" id="PF02080">
    <property type="entry name" value="TrkA_C"/>
    <property type="match status" value="1"/>
</dbReference>